<name>A0A8H4B8F1_MUCCL</name>
<evidence type="ECO:0000313" key="2">
    <source>
        <dbReference type="Proteomes" id="UP000469890"/>
    </source>
</evidence>
<comment type="caution">
    <text evidence="1">The sequence shown here is derived from an EMBL/GenBank/DDBJ whole genome shotgun (WGS) entry which is preliminary data.</text>
</comment>
<proteinExistence type="predicted"/>
<gene>
    <name evidence="1" type="ORF">FB192DRAFT_1032130</name>
</gene>
<organism evidence="1 2">
    <name type="scientific">Mucor circinelloides f. lusitanicus</name>
    <name type="common">Mucor racemosus var. lusitanicus</name>
    <dbReference type="NCBI Taxonomy" id="29924"/>
    <lineage>
        <taxon>Eukaryota</taxon>
        <taxon>Fungi</taxon>
        <taxon>Fungi incertae sedis</taxon>
        <taxon>Mucoromycota</taxon>
        <taxon>Mucoromycotina</taxon>
        <taxon>Mucoromycetes</taxon>
        <taxon>Mucorales</taxon>
        <taxon>Mucorineae</taxon>
        <taxon>Mucoraceae</taxon>
        <taxon>Mucor</taxon>
    </lineage>
</organism>
<dbReference type="EMBL" id="JAAECE010000010">
    <property type="protein sequence ID" value="KAF1797215.1"/>
    <property type="molecule type" value="Genomic_DNA"/>
</dbReference>
<reference evidence="1 2" key="1">
    <citation type="submission" date="2019-09" db="EMBL/GenBank/DDBJ databases">
        <authorList>
            <consortium name="DOE Joint Genome Institute"/>
            <person name="Mondo S.J."/>
            <person name="Navarro-Mendoza M.I."/>
            <person name="Perez-Arques C."/>
            <person name="Panchal S."/>
            <person name="Nicolas F.E."/>
            <person name="Ganguly P."/>
            <person name="Pangilinan J."/>
            <person name="Grigoriev I."/>
            <person name="Heitman J."/>
            <person name="Sanya K."/>
            <person name="Garre V."/>
        </authorList>
    </citation>
    <scope>NUCLEOTIDE SEQUENCE [LARGE SCALE GENOMIC DNA]</scope>
    <source>
        <strain evidence="1 2">MU402</strain>
    </source>
</reference>
<dbReference type="Proteomes" id="UP000469890">
    <property type="component" value="Unassembled WGS sequence"/>
</dbReference>
<protein>
    <submittedName>
        <fullName evidence="1">Uncharacterized protein</fullName>
    </submittedName>
</protein>
<accession>A0A8H4B8F1</accession>
<dbReference type="AlphaFoldDB" id="A0A8H4B8F1"/>
<sequence length="261" mass="30525">MVFSCCTCSIAVDGAMIHITFYGKHAQGPSFKRFCSHAHANISLRHLVISRLDLHLTFYLIYHQDLPFDQRWFWLSCKSKVVDLLQYTRIKWISYTRIKGHSLELGTSGHCCQYRRYSVPITKPAGLPSSIAAYLLLKYFFSATKYLPFIVTDTIIAIICPLEKGHAIGAVQGFKLSPYRSSQVQNLLYDKCRFKTRRKSNCYTHEVSDCKQHGRFVFSWKTKSIRCYNYKKFQGYTRKTYTAIQGYRKVEYTQSTIYWLE</sequence>
<evidence type="ECO:0000313" key="1">
    <source>
        <dbReference type="EMBL" id="KAF1797215.1"/>
    </source>
</evidence>